<dbReference type="InterPro" id="IPR051503">
    <property type="entry name" value="ComplSys_Reg/VirEntry_Med"/>
</dbReference>
<accession>A0AAW1EC78</accession>
<dbReference type="Proteomes" id="UP001488805">
    <property type="component" value="Unassembled WGS sequence"/>
</dbReference>
<comment type="caution">
    <text evidence="5">Lacks conserved residue(s) required for the propagation of feature annotation.</text>
</comment>
<protein>
    <recommendedName>
        <fullName evidence="7">Sushi domain-containing protein</fullName>
    </recommendedName>
</protein>
<evidence type="ECO:0000259" key="7">
    <source>
        <dbReference type="PROSITE" id="PS50923"/>
    </source>
</evidence>
<evidence type="ECO:0000256" key="5">
    <source>
        <dbReference type="PROSITE-ProRule" id="PRU00302"/>
    </source>
</evidence>
<dbReference type="PANTHER" id="PTHR45785">
    <property type="entry name" value="COMPLEMENT FACTOR H-RELATED"/>
    <property type="match status" value="1"/>
</dbReference>
<organism evidence="8 9">
    <name type="scientific">Zoarces viviparus</name>
    <name type="common">Viviparous eelpout</name>
    <name type="synonym">Blennius viviparus</name>
    <dbReference type="NCBI Taxonomy" id="48416"/>
    <lineage>
        <taxon>Eukaryota</taxon>
        <taxon>Metazoa</taxon>
        <taxon>Chordata</taxon>
        <taxon>Craniata</taxon>
        <taxon>Vertebrata</taxon>
        <taxon>Euteleostomi</taxon>
        <taxon>Actinopterygii</taxon>
        <taxon>Neopterygii</taxon>
        <taxon>Teleostei</taxon>
        <taxon>Neoteleostei</taxon>
        <taxon>Acanthomorphata</taxon>
        <taxon>Eupercaria</taxon>
        <taxon>Perciformes</taxon>
        <taxon>Cottioidei</taxon>
        <taxon>Zoarcales</taxon>
        <taxon>Zoarcidae</taxon>
        <taxon>Zoarcinae</taxon>
        <taxon>Zoarces</taxon>
    </lineage>
</organism>
<dbReference type="CDD" id="cd00033">
    <property type="entry name" value="CCP"/>
    <property type="match status" value="5"/>
</dbReference>
<feature type="chain" id="PRO_5043486281" description="Sushi domain-containing protein" evidence="6">
    <location>
        <begin position="23"/>
        <end position="687"/>
    </location>
</feature>
<feature type="disulfide bond" evidence="5">
    <location>
        <begin position="149"/>
        <end position="192"/>
    </location>
</feature>
<dbReference type="SUPFAM" id="SSF57535">
    <property type="entry name" value="Complement control module/SCR domain"/>
    <property type="match status" value="7"/>
</dbReference>
<keyword evidence="4 5" id="KW-1015">Disulfide bond</keyword>
<feature type="domain" description="Sushi" evidence="7">
    <location>
        <begin position="623"/>
        <end position="683"/>
    </location>
</feature>
<sequence>MHLITGSCVLFLWMYTLTLVKSQGCTREQFINGKLFDPNFDTTDLAATYSSGAQVRVGCNVGHSGFFRLLCRKGKWTSSDRPCQPRPCGHPGEAPFADFHLEKGDDFVFGSQVVYTCNKGYQMVSRTKYRRCMSEGWDGVVPVCEAQQCSVIHVKQNVQVIGDAEEATYGNVVQFSCKSRTEILSGSQEMYCDENGKWRGEIPTCKAITCAVPEIENGFVPGDIPEYKEEEVLHFSCDATYKRTVGRPSKCTKHGNRAEWSPTPACEPIRCRLTLPPQEGTTYQLSRNVFSPGDTVRVMCGNKYWISHSGGTSAVTTCKEDGEWTLHPVCQEVVCSNLRPQHVNHWSVAWRRQITLGKTATYSCVTGYKKTDGATVATCTRDGWNPNPLCQEITCNSQSYEDSDIVGEVKTIYRYRDQVHYVCKAGSEGSFTLTCKEAGWIGTPQCTSTPCKKLHIDNAIITSIEKDNYKLNDHVEYVCGNEAKTVFTVTCEQGGWTGTRKCSVLECPKAVVPHGFAVSPSNDKLYYTCNEGFKRPTKGWWAEVKCNAGRWFGLEHCIVNTTCGEIPEIPNGEVTADLQNQNAWVVCNEGYSEQSPRLTCREGNWLLNGVPVSPNTLCTPTGVPCNPPRKVDNAVVEASYQKEYLTGSAVTYRCRLNYTILDGADTIRCKDGRWEEKNTTCTPSNQQ</sequence>
<evidence type="ECO:0000256" key="2">
    <source>
        <dbReference type="ARBA" id="ARBA00022659"/>
    </source>
</evidence>
<dbReference type="AlphaFoldDB" id="A0AAW1EC78"/>
<comment type="caution">
    <text evidence="8">The sequence shown here is derived from an EMBL/GenBank/DDBJ whole genome shotgun (WGS) entry which is preliminary data.</text>
</comment>
<dbReference type="SMART" id="SM00032">
    <property type="entry name" value="CCP"/>
    <property type="match status" value="11"/>
</dbReference>
<comment type="subcellular location">
    <subcellularLocation>
        <location evidence="1">Virion</location>
    </subcellularLocation>
</comment>
<feature type="domain" description="Sushi" evidence="7">
    <location>
        <begin position="208"/>
        <end position="268"/>
    </location>
</feature>
<feature type="disulfide bond" evidence="5">
    <location>
        <begin position="654"/>
        <end position="681"/>
    </location>
</feature>
<feature type="domain" description="Sushi" evidence="7">
    <location>
        <begin position="269"/>
        <end position="332"/>
    </location>
</feature>
<evidence type="ECO:0000256" key="1">
    <source>
        <dbReference type="ARBA" id="ARBA00004328"/>
    </source>
</evidence>
<keyword evidence="9" id="KW-1185">Reference proteome</keyword>
<evidence type="ECO:0000256" key="4">
    <source>
        <dbReference type="ARBA" id="ARBA00023157"/>
    </source>
</evidence>
<evidence type="ECO:0000313" key="9">
    <source>
        <dbReference type="Proteomes" id="UP001488805"/>
    </source>
</evidence>
<feature type="domain" description="Sushi" evidence="7">
    <location>
        <begin position="147"/>
        <end position="207"/>
    </location>
</feature>
<dbReference type="PROSITE" id="PS50923">
    <property type="entry name" value="SUSHI"/>
    <property type="match status" value="7"/>
</dbReference>
<evidence type="ECO:0000313" key="8">
    <source>
        <dbReference type="EMBL" id="KAK9519682.1"/>
    </source>
</evidence>
<keyword evidence="3 6" id="KW-0732">Signal</keyword>
<keyword evidence="2 5" id="KW-0768">Sushi</keyword>
<dbReference type="PANTHER" id="PTHR45785:SF2">
    <property type="entry name" value="COMPLEMENT FACTOR H-RELATED"/>
    <property type="match status" value="1"/>
</dbReference>
<evidence type="ECO:0000256" key="6">
    <source>
        <dbReference type="SAM" id="SignalP"/>
    </source>
</evidence>
<dbReference type="Gene3D" id="2.10.70.10">
    <property type="entry name" value="Complement Module, domain 1"/>
    <property type="match status" value="9"/>
</dbReference>
<feature type="domain" description="Sushi" evidence="7">
    <location>
        <begin position="86"/>
        <end position="146"/>
    </location>
</feature>
<dbReference type="InterPro" id="IPR035976">
    <property type="entry name" value="Sushi/SCR/CCP_sf"/>
</dbReference>
<feature type="domain" description="Sushi" evidence="7">
    <location>
        <begin position="393"/>
        <end position="448"/>
    </location>
</feature>
<reference evidence="8 9" key="1">
    <citation type="journal article" date="2024" name="Genome Biol. Evol.">
        <title>Chromosome-level genome assembly of the viviparous eelpout Zoarces viviparus.</title>
        <authorList>
            <person name="Fuhrmann N."/>
            <person name="Brasseur M.V."/>
            <person name="Bakowski C.E."/>
            <person name="Podsiadlowski L."/>
            <person name="Prost S."/>
            <person name="Krehenwinkel H."/>
            <person name="Mayer C."/>
        </authorList>
    </citation>
    <scope>NUCLEOTIDE SEQUENCE [LARGE SCALE GENOMIC DNA]</scope>
    <source>
        <strain evidence="8">NO-MEL_2022_Ind0_liver</strain>
    </source>
</reference>
<name>A0AAW1EC78_ZOAVI</name>
<dbReference type="InterPro" id="IPR000436">
    <property type="entry name" value="Sushi_SCR_CCP_dom"/>
</dbReference>
<feature type="signal peptide" evidence="6">
    <location>
        <begin position="1"/>
        <end position="22"/>
    </location>
</feature>
<feature type="disulfide bond" evidence="5">
    <location>
        <begin position="117"/>
        <end position="144"/>
    </location>
</feature>
<dbReference type="EMBL" id="JBCEZU010000434">
    <property type="protein sequence ID" value="KAK9519682.1"/>
    <property type="molecule type" value="Genomic_DNA"/>
</dbReference>
<gene>
    <name evidence="8" type="ORF">VZT92_022393</name>
</gene>
<feature type="domain" description="Sushi" evidence="7">
    <location>
        <begin position="333"/>
        <end position="392"/>
    </location>
</feature>
<evidence type="ECO:0000256" key="3">
    <source>
        <dbReference type="ARBA" id="ARBA00022729"/>
    </source>
</evidence>
<proteinExistence type="predicted"/>
<dbReference type="Pfam" id="PF00084">
    <property type="entry name" value="Sushi"/>
    <property type="match status" value="6"/>
</dbReference>